<dbReference type="EMBL" id="QKWP01001413">
    <property type="protein sequence ID" value="RIB09127.1"/>
    <property type="molecule type" value="Genomic_DNA"/>
</dbReference>
<protein>
    <submittedName>
        <fullName evidence="1">Uncharacterized protein</fullName>
    </submittedName>
</protein>
<organism evidence="1 2">
    <name type="scientific">Gigaspora rosea</name>
    <dbReference type="NCBI Taxonomy" id="44941"/>
    <lineage>
        <taxon>Eukaryota</taxon>
        <taxon>Fungi</taxon>
        <taxon>Fungi incertae sedis</taxon>
        <taxon>Mucoromycota</taxon>
        <taxon>Glomeromycotina</taxon>
        <taxon>Glomeromycetes</taxon>
        <taxon>Diversisporales</taxon>
        <taxon>Gigasporaceae</taxon>
        <taxon>Gigaspora</taxon>
    </lineage>
</organism>
<name>A0A397UJ32_9GLOM</name>
<gene>
    <name evidence="1" type="ORF">C2G38_1981756</name>
</gene>
<dbReference type="Proteomes" id="UP000266673">
    <property type="component" value="Unassembled WGS sequence"/>
</dbReference>
<reference evidence="1 2" key="1">
    <citation type="submission" date="2018-06" db="EMBL/GenBank/DDBJ databases">
        <title>Comparative genomics reveals the genomic features of Rhizophagus irregularis, R. cerebriforme, R. diaphanum and Gigaspora rosea, and their symbiotic lifestyle signature.</title>
        <authorList>
            <person name="Morin E."/>
            <person name="San Clemente H."/>
            <person name="Chen E.C.H."/>
            <person name="De La Providencia I."/>
            <person name="Hainaut M."/>
            <person name="Kuo A."/>
            <person name="Kohler A."/>
            <person name="Murat C."/>
            <person name="Tang N."/>
            <person name="Roy S."/>
            <person name="Loubradou J."/>
            <person name="Henrissat B."/>
            <person name="Grigoriev I.V."/>
            <person name="Corradi N."/>
            <person name="Roux C."/>
            <person name="Martin F.M."/>
        </authorList>
    </citation>
    <scope>NUCLEOTIDE SEQUENCE [LARGE SCALE GENOMIC DNA]</scope>
    <source>
        <strain evidence="1 2">DAOM 194757</strain>
    </source>
</reference>
<dbReference type="OrthoDB" id="2385582at2759"/>
<keyword evidence="2" id="KW-1185">Reference proteome</keyword>
<accession>A0A397UJ32</accession>
<feature type="non-terminal residue" evidence="1">
    <location>
        <position position="1"/>
    </location>
</feature>
<comment type="caution">
    <text evidence="1">The sequence shown here is derived from an EMBL/GenBank/DDBJ whole genome shotgun (WGS) entry which is preliminary data.</text>
</comment>
<dbReference type="AlphaFoldDB" id="A0A397UJ32"/>
<evidence type="ECO:0000313" key="2">
    <source>
        <dbReference type="Proteomes" id="UP000266673"/>
    </source>
</evidence>
<evidence type="ECO:0000313" key="1">
    <source>
        <dbReference type="EMBL" id="RIB09127.1"/>
    </source>
</evidence>
<proteinExistence type="predicted"/>
<sequence>FNRSKNFDYDWMRNTIYNLVLEYEANHLAKNHLEIWIMLHVQSFIDKTFLDIEGMEIVRDETCSYALSKRKNSQRVVASIGLMKRKAMGRHGDLIIWKWHTEYVCSEAGKIFEGINGTKIIKEGGLKMPKMLRDA</sequence>